<keyword evidence="5 14" id="KW-0812">Transmembrane</keyword>
<evidence type="ECO:0000259" key="15">
    <source>
        <dbReference type="PROSITE" id="PS50221"/>
    </source>
</evidence>
<keyword evidence="4" id="KW-0245">EGF-like domain</keyword>
<dbReference type="GO" id="GO:0007166">
    <property type="term" value="P:cell surface receptor signaling pathway"/>
    <property type="evidence" value="ECO:0007669"/>
    <property type="project" value="InterPro"/>
</dbReference>
<feature type="domain" description="SRCR" evidence="17">
    <location>
        <begin position="3"/>
        <end position="94"/>
    </location>
</feature>
<keyword evidence="3" id="KW-1003">Cell membrane</keyword>
<comment type="caution">
    <text evidence="13">Lacks conserved residue(s) required for the propagation of feature annotation.</text>
</comment>
<evidence type="ECO:0000256" key="14">
    <source>
        <dbReference type="SAM" id="Phobius"/>
    </source>
</evidence>
<evidence type="ECO:0000256" key="7">
    <source>
        <dbReference type="ARBA" id="ARBA00022737"/>
    </source>
</evidence>
<dbReference type="SMART" id="SM00303">
    <property type="entry name" value="GPS"/>
    <property type="match status" value="1"/>
</dbReference>
<feature type="disulfide bond" evidence="13">
    <location>
        <begin position="66"/>
        <end position="76"/>
    </location>
</feature>
<keyword evidence="6" id="KW-0732">Signal</keyword>
<dbReference type="InterPro" id="IPR000832">
    <property type="entry name" value="GPCR_2_secretin-like"/>
</dbReference>
<comment type="caution">
    <text evidence="18">The sequence shown here is derived from an EMBL/GenBank/DDBJ whole genome shotgun (WGS) entry which is preliminary data.</text>
</comment>
<feature type="transmembrane region" description="Helical" evidence="14">
    <location>
        <begin position="363"/>
        <end position="386"/>
    </location>
</feature>
<evidence type="ECO:0000259" key="17">
    <source>
        <dbReference type="PROSITE" id="PS50287"/>
    </source>
</evidence>
<evidence type="ECO:0000256" key="3">
    <source>
        <dbReference type="ARBA" id="ARBA00022475"/>
    </source>
</evidence>
<dbReference type="InterPro" id="IPR001190">
    <property type="entry name" value="SRCR"/>
</dbReference>
<evidence type="ECO:0000256" key="4">
    <source>
        <dbReference type="ARBA" id="ARBA00022536"/>
    </source>
</evidence>
<dbReference type="PROSITE" id="PS50287">
    <property type="entry name" value="SRCR_2"/>
    <property type="match status" value="1"/>
</dbReference>
<evidence type="ECO:0000256" key="8">
    <source>
        <dbReference type="ARBA" id="ARBA00022837"/>
    </source>
</evidence>
<dbReference type="InterPro" id="IPR017981">
    <property type="entry name" value="GPCR_2-like_7TM"/>
</dbReference>
<feature type="domain" description="GAIN-B" evidence="15">
    <location>
        <begin position="198"/>
        <end position="354"/>
    </location>
</feature>
<name>A0A8J7P1K3_ATRSP</name>
<dbReference type="GO" id="GO:0005886">
    <property type="term" value="C:plasma membrane"/>
    <property type="evidence" value="ECO:0007669"/>
    <property type="project" value="UniProtKB-SubCell"/>
</dbReference>
<evidence type="ECO:0000256" key="11">
    <source>
        <dbReference type="ARBA" id="ARBA00023157"/>
    </source>
</evidence>
<reference evidence="18" key="1">
    <citation type="journal article" date="2021" name="Cell">
        <title>Tracing the genetic footprints of vertebrate landing in non-teleost ray-finned fishes.</title>
        <authorList>
            <person name="Bi X."/>
            <person name="Wang K."/>
            <person name="Yang L."/>
            <person name="Pan H."/>
            <person name="Jiang H."/>
            <person name="Wei Q."/>
            <person name="Fang M."/>
            <person name="Yu H."/>
            <person name="Zhu C."/>
            <person name="Cai Y."/>
            <person name="He Y."/>
            <person name="Gan X."/>
            <person name="Zeng H."/>
            <person name="Yu D."/>
            <person name="Zhu Y."/>
            <person name="Jiang H."/>
            <person name="Qiu Q."/>
            <person name="Yang H."/>
            <person name="Zhang Y.E."/>
            <person name="Wang W."/>
            <person name="Zhu M."/>
            <person name="He S."/>
            <person name="Zhang G."/>
        </authorList>
    </citation>
    <scope>NUCLEOTIDE SEQUENCE</scope>
    <source>
        <strain evidence="18">Allg_001</strain>
    </source>
</reference>
<gene>
    <name evidence="18" type="primary">Adgre3_0</name>
    <name evidence="18" type="ORF">GTO95_0013792</name>
</gene>
<dbReference type="SUPFAM" id="SSF56487">
    <property type="entry name" value="SRCR-like"/>
    <property type="match status" value="1"/>
</dbReference>
<dbReference type="PROSITE" id="PS50221">
    <property type="entry name" value="GAIN_B"/>
    <property type="match status" value="1"/>
</dbReference>
<keyword evidence="7" id="KW-0677">Repeat</keyword>
<evidence type="ECO:0000256" key="1">
    <source>
        <dbReference type="ARBA" id="ARBA00004651"/>
    </source>
</evidence>
<dbReference type="InterPro" id="IPR036772">
    <property type="entry name" value="SRCR-like_dom_sf"/>
</dbReference>
<feature type="transmembrane region" description="Helical" evidence="14">
    <location>
        <begin position="574"/>
        <end position="596"/>
    </location>
</feature>
<keyword evidence="10 14" id="KW-0472">Membrane</keyword>
<comment type="subcellular location">
    <subcellularLocation>
        <location evidence="1">Cell membrane</location>
        <topology evidence="1">Multi-pass membrane protein</topology>
    </subcellularLocation>
</comment>
<dbReference type="Gene3D" id="2.60.220.50">
    <property type="match status" value="1"/>
</dbReference>
<dbReference type="InterPro" id="IPR057244">
    <property type="entry name" value="GAIN_B"/>
</dbReference>
<evidence type="ECO:0000256" key="6">
    <source>
        <dbReference type="ARBA" id="ARBA00022729"/>
    </source>
</evidence>
<protein>
    <submittedName>
        <fullName evidence="18">AGRE3 protein</fullName>
    </submittedName>
</protein>
<evidence type="ECO:0000256" key="13">
    <source>
        <dbReference type="PROSITE-ProRule" id="PRU00196"/>
    </source>
</evidence>
<sequence length="618" mass="70230">LSVRLVNGSHDCEGRVEINRWAVSDVGWDDQDAEVVCRELGCVQSAKGKTLFVQVPYSPMITDVQCSGNETSLLQCRYATNFFYGNHTSGVVCSAFEDLLVYFTLSCRSCLSDFLFENRLKWFVWLEIYTFSPWYLQHVVEHLSSLLNKIERLSNLTIQERMIAGEIVLQNVENITIPMSDTSDEFMKKNMTLFSLFELWRFKQPGITSGLKVTELTELQQQMTIPLECVLFASYTGLESILDGTFFQANSSEDFSPVLPTVSPQINSHIVTVVINQKMNQIHKLLQPVNVTFQNKQKKSNKNTLFCVYWKSEGNESFWSRGGLKVTHSNETHTVCSSYHLSSCAVIITANTKKIEEDSVLSVINHVFVITNLICLCLAIITFVFCKSAHNTIHLHLSLCLFMAHLLFLTGGYKTDYEVICAVIAGVLHFLFLASFVWMCLEGVQLLLLVTNLRVVKYSSRSRLTKRYLFPPGYGIPAMIVVVSAGVFPQVRSCWLSCEKSFKWSFLGPVSFLIAVNIILFAFILQTLRSQLSFLNTDISKVRNTRLLTFKSMAQFIIMGCSWILGFFQEDVFFRYAFVIINSLQGPFIFLVHCVLNQQVTSNRQSNVPLQNVCNFSL</sequence>
<feature type="non-terminal residue" evidence="18">
    <location>
        <position position="618"/>
    </location>
</feature>
<dbReference type="PROSITE" id="PS50261">
    <property type="entry name" value="G_PROTEIN_RECEP_F2_4"/>
    <property type="match status" value="1"/>
</dbReference>
<keyword evidence="11 13" id="KW-1015">Disulfide bond</keyword>
<dbReference type="Pfam" id="PF00002">
    <property type="entry name" value="7tm_2"/>
    <property type="match status" value="1"/>
</dbReference>
<feature type="transmembrane region" description="Helical" evidence="14">
    <location>
        <begin position="393"/>
        <end position="413"/>
    </location>
</feature>
<feature type="transmembrane region" description="Helical" evidence="14">
    <location>
        <begin position="548"/>
        <end position="568"/>
    </location>
</feature>
<evidence type="ECO:0000256" key="2">
    <source>
        <dbReference type="ARBA" id="ARBA00007343"/>
    </source>
</evidence>
<dbReference type="PRINTS" id="PR00249">
    <property type="entry name" value="GPCRSECRETIN"/>
</dbReference>
<keyword evidence="9 14" id="KW-1133">Transmembrane helix</keyword>
<feature type="transmembrane region" description="Helical" evidence="14">
    <location>
        <begin position="508"/>
        <end position="528"/>
    </location>
</feature>
<dbReference type="PRINTS" id="PR01128">
    <property type="entry name" value="EMR1HORMONER"/>
</dbReference>
<organism evidence="18 19">
    <name type="scientific">Atractosteus spatula</name>
    <name type="common">Alligator gar</name>
    <name type="synonym">Lepisosteus spatula</name>
    <dbReference type="NCBI Taxonomy" id="7917"/>
    <lineage>
        <taxon>Eukaryota</taxon>
        <taxon>Metazoa</taxon>
        <taxon>Chordata</taxon>
        <taxon>Craniata</taxon>
        <taxon>Vertebrata</taxon>
        <taxon>Euteleostomi</taxon>
        <taxon>Actinopterygii</taxon>
        <taxon>Neopterygii</taxon>
        <taxon>Holostei</taxon>
        <taxon>Semionotiformes</taxon>
        <taxon>Lepisosteidae</taxon>
        <taxon>Atractosteus</taxon>
    </lineage>
</organism>
<evidence type="ECO:0000313" key="18">
    <source>
        <dbReference type="EMBL" id="MBN3321601.1"/>
    </source>
</evidence>
<evidence type="ECO:0000259" key="16">
    <source>
        <dbReference type="PROSITE" id="PS50261"/>
    </source>
</evidence>
<dbReference type="PANTHER" id="PTHR12011:SF469">
    <property type="entry name" value="ADHESION G PROTEIN-COUPLED RECEPTOR E1-RELATED"/>
    <property type="match status" value="1"/>
</dbReference>
<dbReference type="Gene3D" id="1.20.1070.10">
    <property type="entry name" value="Rhodopsin 7-helix transmembrane proteins"/>
    <property type="match status" value="1"/>
</dbReference>
<evidence type="ECO:0000256" key="10">
    <source>
        <dbReference type="ARBA" id="ARBA00023136"/>
    </source>
</evidence>
<evidence type="ECO:0000256" key="5">
    <source>
        <dbReference type="ARBA" id="ARBA00022692"/>
    </source>
</evidence>
<feature type="transmembrane region" description="Helical" evidence="14">
    <location>
        <begin position="419"/>
        <end position="448"/>
    </location>
</feature>
<keyword evidence="12" id="KW-0325">Glycoprotein</keyword>
<accession>A0A8J7P1K3</accession>
<dbReference type="Pfam" id="PF01825">
    <property type="entry name" value="GPS"/>
    <property type="match status" value="1"/>
</dbReference>
<dbReference type="AlphaFoldDB" id="A0A8J7P1K3"/>
<dbReference type="Proteomes" id="UP000736164">
    <property type="component" value="Unassembled WGS sequence"/>
</dbReference>
<evidence type="ECO:0000256" key="9">
    <source>
        <dbReference type="ARBA" id="ARBA00022989"/>
    </source>
</evidence>
<dbReference type="PANTHER" id="PTHR12011">
    <property type="entry name" value="ADHESION G-PROTEIN COUPLED RECEPTOR"/>
    <property type="match status" value="1"/>
</dbReference>
<dbReference type="SMART" id="SM00202">
    <property type="entry name" value="SR"/>
    <property type="match status" value="1"/>
</dbReference>
<dbReference type="InterPro" id="IPR046338">
    <property type="entry name" value="GAIN_dom_sf"/>
</dbReference>
<comment type="similarity">
    <text evidence="2">Belongs to the G-protein coupled receptor 2 family. Adhesion G-protein coupled receptor (ADGR) subfamily.</text>
</comment>
<dbReference type="FunFam" id="1.20.1070.10:FF:000054">
    <property type="entry name" value="Adhesion G protein-coupled receptor E3"/>
    <property type="match status" value="1"/>
</dbReference>
<feature type="domain" description="G-protein coupled receptors family 2 profile 2" evidence="16">
    <location>
        <begin position="358"/>
        <end position="597"/>
    </location>
</feature>
<keyword evidence="19" id="KW-1185">Reference proteome</keyword>
<evidence type="ECO:0000256" key="12">
    <source>
        <dbReference type="ARBA" id="ARBA00023180"/>
    </source>
</evidence>
<dbReference type="InterPro" id="IPR001740">
    <property type="entry name" value="GPCR_2_EMR1-like_rcpt"/>
</dbReference>
<dbReference type="InterPro" id="IPR000203">
    <property type="entry name" value="GPS"/>
</dbReference>
<feature type="non-terminal residue" evidence="18">
    <location>
        <position position="1"/>
    </location>
</feature>
<keyword evidence="8" id="KW-0106">Calcium</keyword>
<feature type="transmembrane region" description="Helical" evidence="14">
    <location>
        <begin position="468"/>
        <end position="488"/>
    </location>
</feature>
<proteinExistence type="inferred from homology"/>
<dbReference type="PRINTS" id="PR00258">
    <property type="entry name" value="SPERACTRCPTR"/>
</dbReference>
<dbReference type="GO" id="GO:0007189">
    <property type="term" value="P:adenylate cyclase-activating G protein-coupled receptor signaling pathway"/>
    <property type="evidence" value="ECO:0007669"/>
    <property type="project" value="TreeGrafter"/>
</dbReference>
<dbReference type="Pfam" id="PF00530">
    <property type="entry name" value="SRCR"/>
    <property type="match status" value="1"/>
</dbReference>
<dbReference type="EMBL" id="JAAWVO010055940">
    <property type="protein sequence ID" value="MBN3321601.1"/>
    <property type="molecule type" value="Genomic_DNA"/>
</dbReference>
<dbReference type="Gene3D" id="3.10.250.10">
    <property type="entry name" value="SRCR-like domain"/>
    <property type="match status" value="1"/>
</dbReference>
<evidence type="ECO:0000313" key="19">
    <source>
        <dbReference type="Proteomes" id="UP000736164"/>
    </source>
</evidence>
<dbReference type="GO" id="GO:0004930">
    <property type="term" value="F:G protein-coupled receptor activity"/>
    <property type="evidence" value="ECO:0007669"/>
    <property type="project" value="InterPro"/>
</dbReference>